<dbReference type="Proteomes" id="UP001642360">
    <property type="component" value="Unassembled WGS sequence"/>
</dbReference>
<dbReference type="PANTHER" id="PTHR21450:SF41">
    <property type="entry name" value="RNA POLYMERASE SUBUNIT BETA, PUTATIVE (DUF630 AND DUF632)-RELATED"/>
    <property type="match status" value="1"/>
</dbReference>
<comment type="caution">
    <text evidence="5">The sequence shown here is derived from an EMBL/GenBank/DDBJ whole genome shotgun (WGS) entry which is preliminary data.</text>
</comment>
<keyword evidence="1" id="KW-0175">Coiled coil</keyword>
<evidence type="ECO:0000313" key="6">
    <source>
        <dbReference type="Proteomes" id="UP001642360"/>
    </source>
</evidence>
<dbReference type="PANTHER" id="PTHR21450">
    <property type="entry name" value="PROTEIN ALTERED PHOSPHATE STARVATION RESPONSE 1"/>
    <property type="match status" value="1"/>
</dbReference>
<feature type="compositionally biased region" description="Gly residues" evidence="2">
    <location>
        <begin position="324"/>
        <end position="338"/>
    </location>
</feature>
<protein>
    <submittedName>
        <fullName evidence="5">Uncharacterized protein</fullName>
    </submittedName>
</protein>
<feature type="region of interest" description="Disordered" evidence="2">
    <location>
        <begin position="67"/>
        <end position="124"/>
    </location>
</feature>
<evidence type="ECO:0000256" key="1">
    <source>
        <dbReference type="SAM" id="Coils"/>
    </source>
</evidence>
<keyword evidence="6" id="KW-1185">Reference proteome</keyword>
<feature type="domain" description="DUF632" evidence="3">
    <location>
        <begin position="404"/>
        <end position="716"/>
    </location>
</feature>
<dbReference type="InterPro" id="IPR006867">
    <property type="entry name" value="DUF632"/>
</dbReference>
<organism evidence="5 6">
    <name type="scientific">Ilex paraguariensis</name>
    <name type="common">yerba mate</name>
    <dbReference type="NCBI Taxonomy" id="185542"/>
    <lineage>
        <taxon>Eukaryota</taxon>
        <taxon>Viridiplantae</taxon>
        <taxon>Streptophyta</taxon>
        <taxon>Embryophyta</taxon>
        <taxon>Tracheophyta</taxon>
        <taxon>Spermatophyta</taxon>
        <taxon>Magnoliopsida</taxon>
        <taxon>eudicotyledons</taxon>
        <taxon>Gunneridae</taxon>
        <taxon>Pentapetalae</taxon>
        <taxon>asterids</taxon>
        <taxon>campanulids</taxon>
        <taxon>Aquifoliales</taxon>
        <taxon>Aquifoliaceae</taxon>
        <taxon>Ilex</taxon>
    </lineage>
</organism>
<name>A0ABC8SFS0_9AQUA</name>
<feature type="domain" description="DUF630" evidence="4">
    <location>
        <begin position="1"/>
        <end position="59"/>
    </location>
</feature>
<dbReference type="InterPro" id="IPR006868">
    <property type="entry name" value="DUF630"/>
</dbReference>
<gene>
    <name evidence="5" type="ORF">ILEXP_LOCUS22217</name>
</gene>
<feature type="coiled-coil region" evidence="1">
    <location>
        <begin position="727"/>
        <end position="761"/>
    </location>
</feature>
<feature type="compositionally biased region" description="Pro residues" evidence="2">
    <location>
        <begin position="255"/>
        <end position="264"/>
    </location>
</feature>
<dbReference type="AlphaFoldDB" id="A0ABC8SFS0"/>
<evidence type="ECO:0000313" key="5">
    <source>
        <dbReference type="EMBL" id="CAK9153913.1"/>
    </source>
</evidence>
<accession>A0ABC8SFS0</accession>
<feature type="region of interest" description="Disordered" evidence="2">
    <location>
        <begin position="239"/>
        <end position="266"/>
    </location>
</feature>
<reference evidence="5 6" key="1">
    <citation type="submission" date="2024-02" db="EMBL/GenBank/DDBJ databases">
        <authorList>
            <person name="Vignale AGUSTIN F."/>
            <person name="Sosa J E."/>
            <person name="Modenutti C."/>
        </authorList>
    </citation>
    <scope>NUCLEOTIDE SEQUENCE [LARGE SCALE GENOMIC DNA]</scope>
</reference>
<evidence type="ECO:0000256" key="2">
    <source>
        <dbReference type="SAM" id="MobiDB-lite"/>
    </source>
</evidence>
<dbReference type="Pfam" id="PF04783">
    <property type="entry name" value="DUF630"/>
    <property type="match status" value="1"/>
</dbReference>
<dbReference type="Pfam" id="PF04782">
    <property type="entry name" value="DUF632"/>
    <property type="match status" value="1"/>
</dbReference>
<dbReference type="EMBL" id="CAUOFW020002469">
    <property type="protein sequence ID" value="CAK9153913.1"/>
    <property type="molecule type" value="Genomic_DNA"/>
</dbReference>
<evidence type="ECO:0000259" key="3">
    <source>
        <dbReference type="Pfam" id="PF04782"/>
    </source>
</evidence>
<feature type="region of interest" description="Disordered" evidence="2">
    <location>
        <begin position="457"/>
        <end position="478"/>
    </location>
</feature>
<proteinExistence type="predicted"/>
<feature type="compositionally biased region" description="Basic and acidic residues" evidence="2">
    <location>
        <begin position="344"/>
        <end position="354"/>
    </location>
</feature>
<feature type="compositionally biased region" description="Polar residues" evidence="2">
    <location>
        <begin position="459"/>
        <end position="469"/>
    </location>
</feature>
<feature type="region of interest" description="Disordered" evidence="2">
    <location>
        <begin position="319"/>
        <end position="363"/>
    </location>
</feature>
<evidence type="ECO:0000259" key="4">
    <source>
        <dbReference type="Pfam" id="PF04783"/>
    </source>
</evidence>
<sequence>MGCTNSKLDDLPAVALCRDRCDFLDEAIHQRYTLAEAHVAYMHSLKGVGLSLHRFFDHDLDGFTPGPPSPVLKLPTQRKGHTEPFGSPAKAAIRHSHSNSGSHLHFHSGSEDEDPGSESLHHHHSENNALPVQQHRHISYADSDTDTLGLFPEYNGLMSLNINYMKNQTTPSVVYEQRPISPEIVRMGESSSYDLYSYNNANPSTYSYNNANSSTYSYYNFPTNGGFFGSSAPLPYSYSSPPPPVGASSASSSSKPPPPPPSPPQSSAWDFLYAFEGFEKYYPPYTPSRDSEVVREEEGIPALEAEDFRQEVAKDVHGERKIMEGGGSSSGGDGGGSGNYAKTTVDDKDGKTNDSKSLYHTRPSVSMENDPVEYEVHVVDKKLVDNEERSGDGGSVAGLKGDFEVVREIQVQFERASESGNELTKMLEVGKLPHNRKHAAYQASKILHVNTPSLLEVSSRPSTSKSTEPSFIDPAYLDTDENPGLRSKNLSSSLQKLYLWEKKLYDEVKAEERMRVLHERKSRKLKFLGERGAEAQKVDATRTLVRSLSTKIRIAIQVVDKISVKINKSRDEELWPQLNEFVQGLVRMWKSMHECHRNQCHAIGEARRLDAITSHKGLTDTHLEATLQLEHELLNWALRFSCWVGAQKGYVRALNNWLLKCLLYVPEETPDGMAPFSPGRIGAPPVFVICNQWSQTLERISEKEVVDSMRDFASNVLQLWERDKLEMRQRMMVNKDLERKVKNLEREDQKIQEKIQVLDKRMVLVSGDGNGLPVTGHIVYQSETRKNSSLHVNLLNIFEAMERFTASNLKVYEGLLQRIEEDKLDQDIEKVS</sequence>